<protein>
    <recommendedName>
        <fullName evidence="8">MAPEG family protein</fullName>
    </recommendedName>
</protein>
<comment type="caution">
    <text evidence="6">The sequence shown here is derived from an EMBL/GenBank/DDBJ whole genome shotgun (WGS) entry which is preliminary data.</text>
</comment>
<dbReference type="AlphaFoldDB" id="A0A154VZU0"/>
<dbReference type="InterPro" id="IPR001129">
    <property type="entry name" value="Membr-assoc_MAPEG"/>
</dbReference>
<dbReference type="RefSeq" id="WP_067557384.1">
    <property type="nucleotide sequence ID" value="NZ_LPXN01000120.1"/>
</dbReference>
<sequence>MSVQAVLLPVFVQVALVFALGFWLGGSRLRAARRGEIKVIDQATLQAEWPRQPTLLSNCFKNQFEAPVLFYALVALAMITRQTDLLFVILSWVFVVSRLGHAAIFTTSNKLSLRFGFYLIGILALVAMWIIFAIRILAA</sequence>
<gene>
    <name evidence="6" type="ORF">AUP43_10630</name>
</gene>
<dbReference type="EMBL" id="LPXN01000120">
    <property type="protein sequence ID" value="KZD06785.1"/>
    <property type="molecule type" value="Genomic_DNA"/>
</dbReference>
<keyword evidence="7" id="KW-1185">Reference proteome</keyword>
<keyword evidence="3 5" id="KW-1133">Transmembrane helix</keyword>
<dbReference type="GO" id="GO:0016020">
    <property type="term" value="C:membrane"/>
    <property type="evidence" value="ECO:0007669"/>
    <property type="project" value="UniProtKB-SubCell"/>
</dbReference>
<keyword evidence="2 5" id="KW-0812">Transmembrane</keyword>
<dbReference type="Gene3D" id="1.20.120.550">
    <property type="entry name" value="Membrane associated eicosanoid/glutathione metabolism-like domain"/>
    <property type="match status" value="1"/>
</dbReference>
<reference evidence="6 7" key="1">
    <citation type="submission" date="2015-12" db="EMBL/GenBank/DDBJ databases">
        <title>Genome sequence of Oceanibaculum pacificum MCCC 1A02656.</title>
        <authorList>
            <person name="Lu L."/>
            <person name="Lai Q."/>
            <person name="Shao Z."/>
            <person name="Qian P."/>
        </authorList>
    </citation>
    <scope>NUCLEOTIDE SEQUENCE [LARGE SCALE GENOMIC DNA]</scope>
    <source>
        <strain evidence="6 7">MCCC 1A02656</strain>
    </source>
</reference>
<evidence type="ECO:0000313" key="7">
    <source>
        <dbReference type="Proteomes" id="UP000076400"/>
    </source>
</evidence>
<feature type="transmembrane region" description="Helical" evidence="5">
    <location>
        <begin position="115"/>
        <end position="138"/>
    </location>
</feature>
<name>A0A154VZU0_9PROT</name>
<evidence type="ECO:0008006" key="8">
    <source>
        <dbReference type="Google" id="ProtNLM"/>
    </source>
</evidence>
<evidence type="ECO:0000256" key="1">
    <source>
        <dbReference type="ARBA" id="ARBA00004370"/>
    </source>
</evidence>
<evidence type="ECO:0000256" key="4">
    <source>
        <dbReference type="ARBA" id="ARBA00023136"/>
    </source>
</evidence>
<comment type="subcellular location">
    <subcellularLocation>
        <location evidence="1">Membrane</location>
    </subcellularLocation>
</comment>
<dbReference type="Proteomes" id="UP000076400">
    <property type="component" value="Unassembled WGS sequence"/>
</dbReference>
<evidence type="ECO:0000256" key="2">
    <source>
        <dbReference type="ARBA" id="ARBA00022692"/>
    </source>
</evidence>
<dbReference type="Pfam" id="PF01124">
    <property type="entry name" value="MAPEG"/>
    <property type="match status" value="1"/>
</dbReference>
<organism evidence="6 7">
    <name type="scientific">Oceanibaculum pacificum</name>
    <dbReference type="NCBI Taxonomy" id="580166"/>
    <lineage>
        <taxon>Bacteria</taxon>
        <taxon>Pseudomonadati</taxon>
        <taxon>Pseudomonadota</taxon>
        <taxon>Alphaproteobacteria</taxon>
        <taxon>Rhodospirillales</taxon>
        <taxon>Oceanibaculaceae</taxon>
        <taxon>Oceanibaculum</taxon>
    </lineage>
</organism>
<evidence type="ECO:0000256" key="3">
    <source>
        <dbReference type="ARBA" id="ARBA00022989"/>
    </source>
</evidence>
<keyword evidence="4 5" id="KW-0472">Membrane</keyword>
<dbReference type="InterPro" id="IPR023352">
    <property type="entry name" value="MAPEG-like_dom_sf"/>
</dbReference>
<dbReference type="SUPFAM" id="SSF161084">
    <property type="entry name" value="MAPEG domain-like"/>
    <property type="match status" value="1"/>
</dbReference>
<accession>A0A154VZU0</accession>
<proteinExistence type="predicted"/>
<dbReference type="STRING" id="580166.AUP43_10630"/>
<evidence type="ECO:0000256" key="5">
    <source>
        <dbReference type="SAM" id="Phobius"/>
    </source>
</evidence>
<feature type="transmembrane region" description="Helical" evidence="5">
    <location>
        <begin position="6"/>
        <end position="24"/>
    </location>
</feature>
<evidence type="ECO:0000313" key="6">
    <source>
        <dbReference type="EMBL" id="KZD06785.1"/>
    </source>
</evidence>
<dbReference type="OrthoDB" id="5516290at2"/>